<protein>
    <submittedName>
        <fullName evidence="2">Uncharacterized protein</fullName>
    </submittedName>
</protein>
<feature type="region of interest" description="Disordered" evidence="1">
    <location>
        <begin position="66"/>
        <end position="119"/>
    </location>
</feature>
<sequence length="242" mass="25712">MVRRWAPALLAALICQLLLLMALPQPGSDGRRARRAVLEEDTATLLRWSRTASGLGTTSSLATIPLQGLAGLPPPPPSSLPAGAFTGDSQSEQGRRRPVAAASRPPATSNPGNLPRQPSEAFRLARQVAMGGRPREAGSALVALQRRQWWLLPGQERALLALWDGGKEQELPASLGTLPEDISLRLSSPSAAAPLALAELHGRSLIDGDRLWLFWQQGESLWLLRGALLGPPTPPPPALTGS</sequence>
<accession>A0A2P7MR48</accession>
<evidence type="ECO:0000313" key="2">
    <source>
        <dbReference type="EMBL" id="PSJ03683.1"/>
    </source>
</evidence>
<organism evidence="2 3">
    <name type="scientific">Cyanobium usitatum str. Tous</name>
    <dbReference type="NCBI Taxonomy" id="2116684"/>
    <lineage>
        <taxon>Bacteria</taxon>
        <taxon>Bacillati</taxon>
        <taxon>Cyanobacteriota</taxon>
        <taxon>Cyanophyceae</taxon>
        <taxon>Synechococcales</taxon>
        <taxon>Prochlorococcaceae</taxon>
        <taxon>Cyanobium</taxon>
    </lineage>
</organism>
<comment type="caution">
    <text evidence="2">The sequence shown here is derived from an EMBL/GenBank/DDBJ whole genome shotgun (WGS) entry which is preliminary data.</text>
</comment>
<name>A0A2P7MR48_9CYAN</name>
<dbReference type="Proteomes" id="UP000243002">
    <property type="component" value="Unassembled WGS sequence"/>
</dbReference>
<gene>
    <name evidence="2" type="ORF">C7K55_12255</name>
</gene>
<dbReference type="EMBL" id="PXXO01000018">
    <property type="protein sequence ID" value="PSJ03683.1"/>
    <property type="molecule type" value="Genomic_DNA"/>
</dbReference>
<evidence type="ECO:0000256" key="1">
    <source>
        <dbReference type="SAM" id="MobiDB-lite"/>
    </source>
</evidence>
<reference evidence="2 3" key="1">
    <citation type="journal article" date="2018" name="Environ. Microbiol.">
        <title>Ecological and genomic features of two widespread freshwater picocyanobacteria.</title>
        <authorList>
            <person name="Cabello-Yeves P.J."/>
            <person name="Picazo A."/>
            <person name="Camacho A."/>
            <person name="Callieri C."/>
            <person name="Rosselli R."/>
            <person name="Roda-Garcia J.J."/>
            <person name="Coutinho F.H."/>
            <person name="Rodriguez-Valera F."/>
        </authorList>
    </citation>
    <scope>NUCLEOTIDE SEQUENCE [LARGE SCALE GENOMIC DNA]</scope>
    <source>
        <strain evidence="2 3">Tous</strain>
    </source>
</reference>
<dbReference type="RefSeq" id="WP_106633012.1">
    <property type="nucleotide sequence ID" value="NZ_PXXO01000018.1"/>
</dbReference>
<proteinExistence type="predicted"/>
<keyword evidence="3" id="KW-1185">Reference proteome</keyword>
<dbReference type="AlphaFoldDB" id="A0A2P7MR48"/>
<evidence type="ECO:0000313" key="3">
    <source>
        <dbReference type="Proteomes" id="UP000243002"/>
    </source>
</evidence>